<dbReference type="KEGG" id="fbm:MQE35_12890"/>
<accession>A0A9E7D2F4</accession>
<keyword evidence="5" id="KW-1185">Reference proteome</keyword>
<gene>
    <name evidence="4" type="ORF">MQE35_12890</name>
</gene>
<evidence type="ECO:0000259" key="3">
    <source>
        <dbReference type="PROSITE" id="PS50212"/>
    </source>
</evidence>
<evidence type="ECO:0000256" key="2">
    <source>
        <dbReference type="SAM" id="Phobius"/>
    </source>
</evidence>
<dbReference type="RefSeq" id="WP_255841850.1">
    <property type="nucleotide sequence ID" value="NZ_CP094358.1"/>
</dbReference>
<keyword evidence="2" id="KW-0812">Transmembrane</keyword>
<dbReference type="PROSITE" id="PS50212">
    <property type="entry name" value="RASGEF_NTER"/>
    <property type="match status" value="1"/>
</dbReference>
<reference evidence="4" key="1">
    <citation type="submission" date="2022-03" db="EMBL/GenBank/DDBJ databases">
        <title>Description of Abyssus ytuae gen. nov., sp. nov., a novel member of the family Flavobacteriaceae isolated from the sediment of Mariana Trench.</title>
        <authorList>
            <person name="Zhang J."/>
            <person name="Xu X."/>
        </authorList>
    </citation>
    <scope>NUCLEOTIDE SEQUENCE</scope>
    <source>
        <strain evidence="4">MT3330</strain>
    </source>
</reference>
<feature type="coiled-coil region" evidence="1">
    <location>
        <begin position="367"/>
        <end position="401"/>
    </location>
</feature>
<keyword evidence="2" id="KW-0472">Membrane</keyword>
<organism evidence="4 5">
    <name type="scientific">Abyssalbus ytuae</name>
    <dbReference type="NCBI Taxonomy" id="2926907"/>
    <lineage>
        <taxon>Bacteria</taxon>
        <taxon>Pseudomonadati</taxon>
        <taxon>Bacteroidota</taxon>
        <taxon>Flavobacteriia</taxon>
        <taxon>Flavobacteriales</taxon>
        <taxon>Flavobacteriaceae</taxon>
        <taxon>Abyssalbus</taxon>
    </lineage>
</organism>
<name>A0A9E7D2F4_9FLAO</name>
<dbReference type="InterPro" id="IPR045957">
    <property type="entry name" value="DUF6377"/>
</dbReference>
<sequence>MLNNLIYSISKKYIVVVFLIIFGFFAPTSSAQNLDSLLVELESVMSKRSVYDNEKETRINNLKELLADKNNTNKNNYYLINKIIDEYAYYSFDSTLCYINKNLKIGQELKNDHFINETRLKLSSLLISTGRYKEAVDLIGSIKKENLSDELINNFYENNMEVYSRLSFYTPISENKKAYQELYEIYKDSLLSRIDKDSESYLAIIEKELRDERRLGEALVINSKRAEMVPNDSRAYAIIAFERALLYLIKGDVENEKMNLIKSAMADIHESIKDNASLTLLSTILFKENDIERAHKYINFSFEDAEFYNSQFRFVNISNILPVISKAYEKNSMEQKSKLKTMLIFISLLAIILLASLFYIYSQVKKLAYARNKLKIVNKDLKKLNAKLSVSNNDLNRLYNELSEANRIKEHYIGSFLNLYSDYIDKLDIYRKMVRKYISTNKFSTLLDLTKSKQVIDTEMEVFFKNFDESFLHIYPTFIDQVNNLMQDEYLFGVKNEDRLNTELRILALIRLGISSSSQIAKILRYSVNTIYNYRVKIRNCATNRELFEDMIKKIQ</sequence>
<feature type="transmembrane region" description="Helical" evidence="2">
    <location>
        <begin position="342"/>
        <end position="361"/>
    </location>
</feature>
<protein>
    <submittedName>
        <fullName evidence="4">DUF6377 domain-containing protein</fullName>
    </submittedName>
</protein>
<dbReference type="Pfam" id="PF19904">
    <property type="entry name" value="DUF6377"/>
    <property type="match status" value="1"/>
</dbReference>
<proteinExistence type="predicted"/>
<dbReference type="Proteomes" id="UP000831290">
    <property type="component" value="Chromosome"/>
</dbReference>
<evidence type="ECO:0000313" key="4">
    <source>
        <dbReference type="EMBL" id="UOB16629.1"/>
    </source>
</evidence>
<evidence type="ECO:0000256" key="1">
    <source>
        <dbReference type="SAM" id="Coils"/>
    </source>
</evidence>
<feature type="domain" description="N-terminal Ras-GEF" evidence="3">
    <location>
        <begin position="386"/>
        <end position="508"/>
    </location>
</feature>
<dbReference type="AlphaFoldDB" id="A0A9E7D2F4"/>
<dbReference type="InterPro" id="IPR000651">
    <property type="entry name" value="Ras-like_Gua-exchang_fac_N"/>
</dbReference>
<keyword evidence="1" id="KW-0175">Coiled coil</keyword>
<keyword evidence="2" id="KW-1133">Transmembrane helix</keyword>
<evidence type="ECO:0000313" key="5">
    <source>
        <dbReference type="Proteomes" id="UP000831290"/>
    </source>
</evidence>
<dbReference type="EMBL" id="CP094358">
    <property type="protein sequence ID" value="UOB16629.1"/>
    <property type="molecule type" value="Genomic_DNA"/>
</dbReference>